<organism evidence="1 2">
    <name type="scientific">Rangifer tarandus platyrhynchus</name>
    <name type="common">Svalbard reindeer</name>
    <dbReference type="NCBI Taxonomy" id="3082113"/>
    <lineage>
        <taxon>Eukaryota</taxon>
        <taxon>Metazoa</taxon>
        <taxon>Chordata</taxon>
        <taxon>Craniata</taxon>
        <taxon>Vertebrata</taxon>
        <taxon>Euteleostomi</taxon>
        <taxon>Mammalia</taxon>
        <taxon>Eutheria</taxon>
        <taxon>Laurasiatheria</taxon>
        <taxon>Artiodactyla</taxon>
        <taxon>Ruminantia</taxon>
        <taxon>Pecora</taxon>
        <taxon>Cervidae</taxon>
        <taxon>Odocoileinae</taxon>
        <taxon>Rangifer</taxon>
    </lineage>
</organism>
<reference evidence="1" key="2">
    <citation type="submission" date="2025-03" db="EMBL/GenBank/DDBJ databases">
        <authorList>
            <consortium name="ELIXIR-Norway"/>
            <consortium name="Elixir Norway"/>
        </authorList>
    </citation>
    <scope>NUCLEOTIDE SEQUENCE</scope>
</reference>
<name>A0AC59Y539_RANTA</name>
<sequence length="139" mass="14167">MQLGMETGGREAISCPNGPLLLSTPFISLSLSTEKLVNHLGSATSPSLALGLDDLGRSSLMVTPLGSPGLVCTACGTDKLCSKGQHSTFDSPALRLPGRGIQLPEGALPKPGLHAAQAGFYLALTLGLAKPLGAPHRLS</sequence>
<evidence type="ECO:0000313" key="1">
    <source>
        <dbReference type="EMBL" id="CAM9392389.1"/>
    </source>
</evidence>
<reference evidence="1" key="1">
    <citation type="submission" date="2023-05" db="EMBL/GenBank/DDBJ databases">
        <authorList>
            <consortium name="ELIXIR-Norway"/>
        </authorList>
    </citation>
    <scope>NUCLEOTIDE SEQUENCE</scope>
</reference>
<gene>
    <name evidence="1" type="ORF">MRATA1EN22A_LOCUS1878</name>
</gene>
<protein>
    <submittedName>
        <fullName evidence="1">Uncharacterized protein</fullName>
    </submittedName>
</protein>
<dbReference type="EMBL" id="OX596094">
    <property type="protein sequence ID" value="CAM9392389.1"/>
    <property type="molecule type" value="Genomic_DNA"/>
</dbReference>
<proteinExistence type="predicted"/>
<accession>A0AC59Y539</accession>
<evidence type="ECO:0000313" key="2">
    <source>
        <dbReference type="Proteomes" id="UP001162501"/>
    </source>
</evidence>
<dbReference type="Proteomes" id="UP001162501">
    <property type="component" value="Chromosome 10"/>
</dbReference>